<keyword evidence="3 7" id="KW-0479">Metal-binding</keyword>
<dbReference type="InterPro" id="IPR001692">
    <property type="entry name" value="Histidinol_DH_CS"/>
</dbReference>
<dbReference type="PRINTS" id="PR00083">
    <property type="entry name" value="HOLDHDRGNASE"/>
</dbReference>
<feature type="binding site" evidence="7 11">
    <location>
        <position position="243"/>
    </location>
    <ligand>
        <name>substrate</name>
    </ligand>
</feature>
<comment type="pathway">
    <text evidence="7 8">Amino-acid biosynthesis; L-histidine biosynthesis; L-histidine from 5-phospho-alpha-D-ribose 1-diphosphate: step 9/9.</text>
</comment>
<dbReference type="EC" id="1.1.1.23" evidence="7 8"/>
<sequence length="458" mass="47798">MTLQVREISELSPEERAAFFDRDAGIQDVRADVEKIVDRVRTEGDVAVREFCREFDGVEVGNLDVTDAAERASDEIDDDVREAIETAAANVREFHERQVPDDWRDSFGVGGAANDDGGSGLRELGRRFRPLERVGVYAPGGTAAYPSSVLMGVVPAKVAGVEHLALATLPAEELNPVTLAAAHVAGADAVYSVGGAQAIGALAYGTETVNAVQKVVGPGNKWVTAAKAAVRGDVDIDFLAGPSEVLVLADATADPELIAADLVAQAEHDPNSSVVAVTDDDDLASDVAAAVETQASNREREGVISDALENDASGVLHARSMSEAVLFAEEYAAEHLSIQSDDDEALLDRITNAGSVFLGPYTPVAAGDYASGTNHVLPTSGGAKRYGGLSVDTFLRSTTVQRLDRDGLGALSETITTLAAAEGLEAHAESVRARFDSASATSSNSAGETESDDSDDDA</sequence>
<feature type="binding site" evidence="7 12">
    <location>
        <position position="265"/>
    </location>
    <ligand>
        <name>Zn(2+)</name>
        <dbReference type="ChEBI" id="CHEBI:29105"/>
    </ligand>
</feature>
<feature type="active site" description="Proton acceptor" evidence="7 9">
    <location>
        <position position="335"/>
    </location>
</feature>
<dbReference type="CDD" id="cd06572">
    <property type="entry name" value="Histidinol_dh"/>
    <property type="match status" value="1"/>
</dbReference>
<comment type="similarity">
    <text evidence="1 7 8 13">Belongs to the histidinol dehydrogenase family.</text>
</comment>
<keyword evidence="7 8" id="KW-0028">Amino-acid biosynthesis</keyword>
<dbReference type="GO" id="GO:0000105">
    <property type="term" value="P:L-histidine biosynthetic process"/>
    <property type="evidence" value="ECO:0007669"/>
    <property type="project" value="UniProtKB-UniRule"/>
</dbReference>
<dbReference type="Proteomes" id="UP001597092">
    <property type="component" value="Unassembled WGS sequence"/>
</dbReference>
<dbReference type="AlphaFoldDB" id="A0ABD6E1H5"/>
<evidence type="ECO:0000313" key="16">
    <source>
        <dbReference type="Proteomes" id="UP001597092"/>
    </source>
</evidence>
<dbReference type="HAMAP" id="MF_01024">
    <property type="entry name" value="HisD"/>
    <property type="match status" value="1"/>
</dbReference>
<evidence type="ECO:0000256" key="3">
    <source>
        <dbReference type="ARBA" id="ARBA00022723"/>
    </source>
</evidence>
<evidence type="ECO:0000256" key="9">
    <source>
        <dbReference type="PIRSR" id="PIRSR000099-1"/>
    </source>
</evidence>
<feature type="binding site" evidence="7 12">
    <location>
        <position position="268"/>
    </location>
    <ligand>
        <name>Zn(2+)</name>
        <dbReference type="ChEBI" id="CHEBI:29105"/>
    </ligand>
</feature>
<evidence type="ECO:0000256" key="4">
    <source>
        <dbReference type="ARBA" id="ARBA00022833"/>
    </source>
</evidence>
<organism evidence="15 16">
    <name type="scientific">Halobellus litoreus</name>
    <dbReference type="NCBI Taxonomy" id="755310"/>
    <lineage>
        <taxon>Archaea</taxon>
        <taxon>Methanobacteriati</taxon>
        <taxon>Methanobacteriota</taxon>
        <taxon>Stenosarchaea group</taxon>
        <taxon>Halobacteria</taxon>
        <taxon>Halobacteriales</taxon>
        <taxon>Haloferacaceae</taxon>
        <taxon>Halobellus</taxon>
    </lineage>
</organism>
<dbReference type="PROSITE" id="PS00611">
    <property type="entry name" value="HISOL_DEHYDROGENASE"/>
    <property type="match status" value="1"/>
</dbReference>
<keyword evidence="4 7" id="KW-0862">Zinc</keyword>
<dbReference type="Gene3D" id="3.40.50.1980">
    <property type="entry name" value="Nitrogenase molybdenum iron protein domain"/>
    <property type="match status" value="2"/>
</dbReference>
<dbReference type="Gene3D" id="1.20.5.1300">
    <property type="match status" value="1"/>
</dbReference>
<feature type="active site" description="Proton acceptor" evidence="7 9">
    <location>
        <position position="334"/>
    </location>
</feature>
<dbReference type="SUPFAM" id="SSF53720">
    <property type="entry name" value="ALDH-like"/>
    <property type="match status" value="1"/>
</dbReference>
<dbReference type="NCBIfam" id="TIGR00069">
    <property type="entry name" value="hisD"/>
    <property type="match status" value="1"/>
</dbReference>
<feature type="binding site" evidence="7 10">
    <location>
        <position position="220"/>
    </location>
    <ligand>
        <name>NAD(+)</name>
        <dbReference type="ChEBI" id="CHEBI:57540"/>
    </ligand>
</feature>
<dbReference type="InterPro" id="IPR022695">
    <property type="entry name" value="Histidinol_DH_monofunct"/>
</dbReference>
<evidence type="ECO:0000256" key="6">
    <source>
        <dbReference type="ARBA" id="ARBA00023102"/>
    </source>
</evidence>
<feature type="binding site" evidence="7 12">
    <location>
        <position position="368"/>
    </location>
    <ligand>
        <name>Zn(2+)</name>
        <dbReference type="ChEBI" id="CHEBI:29105"/>
    </ligand>
</feature>
<feature type="compositionally biased region" description="Polar residues" evidence="14">
    <location>
        <begin position="438"/>
        <end position="448"/>
    </location>
</feature>
<feature type="region of interest" description="Disordered" evidence="14">
    <location>
        <begin position="431"/>
        <end position="458"/>
    </location>
</feature>
<dbReference type="Pfam" id="PF00815">
    <property type="entry name" value="Histidinol_dh"/>
    <property type="match status" value="1"/>
</dbReference>
<accession>A0ABD6E1H5</accession>
<feature type="binding site" evidence="7 10">
    <location>
        <position position="137"/>
    </location>
    <ligand>
        <name>NAD(+)</name>
        <dbReference type="ChEBI" id="CHEBI:57540"/>
    </ligand>
</feature>
<comment type="caution">
    <text evidence="15">The sequence shown here is derived from an EMBL/GenBank/DDBJ whole genome shotgun (WGS) entry which is preliminary data.</text>
</comment>
<comment type="catalytic activity">
    <reaction evidence="7 8">
        <text>L-histidinol + 2 NAD(+) + H2O = L-histidine + 2 NADH + 3 H(+)</text>
        <dbReference type="Rhea" id="RHEA:20641"/>
        <dbReference type="ChEBI" id="CHEBI:15377"/>
        <dbReference type="ChEBI" id="CHEBI:15378"/>
        <dbReference type="ChEBI" id="CHEBI:57540"/>
        <dbReference type="ChEBI" id="CHEBI:57595"/>
        <dbReference type="ChEBI" id="CHEBI:57699"/>
        <dbReference type="ChEBI" id="CHEBI:57945"/>
        <dbReference type="EC" id="1.1.1.23"/>
    </reaction>
</comment>
<dbReference type="EMBL" id="JBHUDP010000011">
    <property type="protein sequence ID" value="MFD1687382.1"/>
    <property type="molecule type" value="Genomic_DNA"/>
</dbReference>
<gene>
    <name evidence="7 15" type="primary">hisD</name>
    <name evidence="15" type="ORF">ACFSAS_17445</name>
</gene>
<dbReference type="FunFam" id="3.40.50.1980:FF:000001">
    <property type="entry name" value="Histidinol dehydrogenase"/>
    <property type="match status" value="1"/>
</dbReference>
<feature type="binding site" evidence="7 11">
    <location>
        <position position="335"/>
    </location>
    <ligand>
        <name>substrate</name>
    </ligand>
</feature>
<comment type="cofactor">
    <cofactor evidence="7 12">
        <name>Zn(2+)</name>
        <dbReference type="ChEBI" id="CHEBI:29105"/>
    </cofactor>
    <text evidence="7 12">Binds 1 zinc ion per subunit.</text>
</comment>
<evidence type="ECO:0000256" key="7">
    <source>
        <dbReference type="HAMAP-Rule" id="MF_01024"/>
    </source>
</evidence>
<keyword evidence="16" id="KW-1185">Reference proteome</keyword>
<evidence type="ECO:0000256" key="11">
    <source>
        <dbReference type="PIRSR" id="PIRSR000099-3"/>
    </source>
</evidence>
<dbReference type="RefSeq" id="WP_390282566.1">
    <property type="nucleotide sequence ID" value="NZ_JBHUDP010000011.1"/>
</dbReference>
<dbReference type="GO" id="GO:0004399">
    <property type="term" value="F:histidinol dehydrogenase activity"/>
    <property type="evidence" value="ECO:0007669"/>
    <property type="project" value="UniProtKB-UniRule"/>
</dbReference>
<dbReference type="PIRSF" id="PIRSF000099">
    <property type="entry name" value="Histidinol_dh"/>
    <property type="match status" value="1"/>
</dbReference>
<feature type="compositionally biased region" description="Acidic residues" evidence="14">
    <location>
        <begin position="449"/>
        <end position="458"/>
    </location>
</feature>
<dbReference type="PANTHER" id="PTHR21256:SF2">
    <property type="entry name" value="HISTIDINE BIOSYNTHESIS TRIFUNCTIONAL PROTEIN"/>
    <property type="match status" value="1"/>
</dbReference>
<evidence type="ECO:0000256" key="1">
    <source>
        <dbReference type="ARBA" id="ARBA00010178"/>
    </source>
</evidence>
<reference evidence="15 16" key="1">
    <citation type="journal article" date="2019" name="Int. J. Syst. Evol. Microbiol.">
        <title>The Global Catalogue of Microorganisms (GCM) 10K type strain sequencing project: providing services to taxonomists for standard genome sequencing and annotation.</title>
        <authorList>
            <consortium name="The Broad Institute Genomics Platform"/>
            <consortium name="The Broad Institute Genome Sequencing Center for Infectious Disease"/>
            <person name="Wu L."/>
            <person name="Ma J."/>
        </authorList>
    </citation>
    <scope>NUCLEOTIDE SEQUENCE [LARGE SCALE GENOMIC DNA]</scope>
    <source>
        <strain evidence="15 16">CGMCC 1.10387</strain>
    </source>
</reference>
<evidence type="ECO:0000256" key="14">
    <source>
        <dbReference type="SAM" id="MobiDB-lite"/>
    </source>
</evidence>
<evidence type="ECO:0000256" key="13">
    <source>
        <dbReference type="RuleBase" id="RU004175"/>
    </source>
</evidence>
<feature type="binding site" evidence="7 11">
    <location>
        <position position="268"/>
    </location>
    <ligand>
        <name>substrate</name>
    </ligand>
</feature>
<dbReference type="GO" id="GO:0008270">
    <property type="term" value="F:zinc ion binding"/>
    <property type="evidence" value="ECO:0007669"/>
    <property type="project" value="UniProtKB-UniRule"/>
</dbReference>
<feature type="binding site" evidence="7 11">
    <location>
        <position position="427"/>
    </location>
    <ligand>
        <name>substrate</name>
    </ligand>
</feature>
<keyword evidence="7 8" id="KW-0520">NAD</keyword>
<keyword evidence="5 7" id="KW-0560">Oxidoreductase</keyword>
<comment type="function">
    <text evidence="7 8">Catalyzes the sequential NAD-dependent oxidations of L-histidinol to L-histidinaldehyde and then to L-histidine.</text>
</comment>
<feature type="binding site" evidence="7 11">
    <location>
        <position position="422"/>
    </location>
    <ligand>
        <name>substrate</name>
    </ligand>
</feature>
<dbReference type="InterPro" id="IPR012131">
    <property type="entry name" value="Hstdl_DH"/>
</dbReference>
<feature type="binding site" evidence="7 12">
    <location>
        <position position="427"/>
    </location>
    <ligand>
        <name>Zn(2+)</name>
        <dbReference type="ChEBI" id="CHEBI:29105"/>
    </ligand>
</feature>
<feature type="binding site" evidence="7 11">
    <location>
        <position position="368"/>
    </location>
    <ligand>
        <name>substrate</name>
    </ligand>
</feature>
<evidence type="ECO:0000256" key="10">
    <source>
        <dbReference type="PIRSR" id="PIRSR000099-2"/>
    </source>
</evidence>
<dbReference type="InterPro" id="IPR016161">
    <property type="entry name" value="Ald_DH/histidinol_DH"/>
</dbReference>
<evidence type="ECO:0000256" key="12">
    <source>
        <dbReference type="PIRSR" id="PIRSR000099-4"/>
    </source>
</evidence>
<evidence type="ECO:0000256" key="5">
    <source>
        <dbReference type="ARBA" id="ARBA00023002"/>
    </source>
</evidence>
<protein>
    <recommendedName>
        <fullName evidence="2 7">Histidinol dehydrogenase</fullName>
        <shortName evidence="7 8">HDH</shortName>
        <ecNumber evidence="7 8">1.1.1.23</ecNumber>
    </recommendedName>
</protein>
<evidence type="ECO:0000256" key="2">
    <source>
        <dbReference type="ARBA" id="ARBA00016531"/>
    </source>
</evidence>
<proteinExistence type="inferred from homology"/>
<feature type="binding site" evidence="7 11">
    <location>
        <position position="265"/>
    </location>
    <ligand>
        <name>substrate</name>
    </ligand>
</feature>
<name>A0ABD6E1H5_9EURY</name>
<feature type="binding site" evidence="7 10">
    <location>
        <position position="197"/>
    </location>
    <ligand>
        <name>NAD(+)</name>
        <dbReference type="ChEBI" id="CHEBI:57540"/>
    </ligand>
</feature>
<evidence type="ECO:0000256" key="8">
    <source>
        <dbReference type="PIRNR" id="PIRNR000099"/>
    </source>
</evidence>
<evidence type="ECO:0000313" key="15">
    <source>
        <dbReference type="EMBL" id="MFD1687382.1"/>
    </source>
</evidence>
<dbReference type="PANTHER" id="PTHR21256">
    <property type="entry name" value="HISTIDINOL DEHYDROGENASE HDH"/>
    <property type="match status" value="1"/>
</dbReference>
<keyword evidence="6 7" id="KW-0368">Histidine biosynthesis</keyword>